<dbReference type="AlphaFoldDB" id="A0A511XET1"/>
<sequence length="175" mass="18698">MTTHQTKNINIISTKDSFHCSALRTVIFGCNAGLAAGAIVLVPVLILQLVRGVGVVPEMQLAASSLLGMSAYAGATGFILGTFLHFFVSVVPSVAYALVVRKLPSVNRWAWISGPILGVIVFFIMGLLVLPLTAFTTPVSVTPMPFVPALLIHMFGLGLPISLLIQRVWKSKRAL</sequence>
<evidence type="ECO:0000313" key="2">
    <source>
        <dbReference type="EMBL" id="GEN61466.1"/>
    </source>
</evidence>
<feature type="transmembrane region" description="Helical" evidence="1">
    <location>
        <begin position="21"/>
        <end position="50"/>
    </location>
</feature>
<feature type="transmembrane region" description="Helical" evidence="1">
    <location>
        <begin position="146"/>
        <end position="165"/>
    </location>
</feature>
<organism evidence="2 3">
    <name type="scientific">Acetobacter nitrogenifigens DSM 23921 = NBRC 105050</name>
    <dbReference type="NCBI Taxonomy" id="1120919"/>
    <lineage>
        <taxon>Bacteria</taxon>
        <taxon>Pseudomonadati</taxon>
        <taxon>Pseudomonadota</taxon>
        <taxon>Alphaproteobacteria</taxon>
        <taxon>Acetobacterales</taxon>
        <taxon>Acetobacteraceae</taxon>
        <taxon>Acetobacter</taxon>
    </lineage>
</organism>
<evidence type="ECO:0000313" key="3">
    <source>
        <dbReference type="Proteomes" id="UP000321635"/>
    </source>
</evidence>
<keyword evidence="1" id="KW-0472">Membrane</keyword>
<keyword evidence="1" id="KW-1133">Transmembrane helix</keyword>
<dbReference type="EMBL" id="BJYF01000038">
    <property type="protein sequence ID" value="GEN61466.1"/>
    <property type="molecule type" value="Genomic_DNA"/>
</dbReference>
<dbReference type="Proteomes" id="UP000321635">
    <property type="component" value="Unassembled WGS sequence"/>
</dbReference>
<comment type="caution">
    <text evidence="2">The sequence shown here is derived from an EMBL/GenBank/DDBJ whole genome shotgun (WGS) entry which is preliminary data.</text>
</comment>
<feature type="transmembrane region" description="Helical" evidence="1">
    <location>
        <begin position="70"/>
        <end position="99"/>
    </location>
</feature>
<feature type="transmembrane region" description="Helical" evidence="1">
    <location>
        <begin position="111"/>
        <end position="134"/>
    </location>
</feature>
<dbReference type="RefSeq" id="WP_211229164.1">
    <property type="nucleotide sequence ID" value="NZ_AUBI01000021.1"/>
</dbReference>
<protein>
    <submittedName>
        <fullName evidence="2">Uncharacterized protein</fullName>
    </submittedName>
</protein>
<keyword evidence="1" id="KW-0812">Transmembrane</keyword>
<reference evidence="2 3" key="1">
    <citation type="submission" date="2019-07" db="EMBL/GenBank/DDBJ databases">
        <title>Whole genome shotgun sequence of Acetobacter nitrogenifigens NBRC 105050.</title>
        <authorList>
            <person name="Hosoyama A."/>
            <person name="Uohara A."/>
            <person name="Ohji S."/>
            <person name="Ichikawa N."/>
        </authorList>
    </citation>
    <scope>NUCLEOTIDE SEQUENCE [LARGE SCALE GENOMIC DNA]</scope>
    <source>
        <strain evidence="2 3">NBRC 105050</strain>
    </source>
</reference>
<accession>A0A511XET1</accession>
<gene>
    <name evidence="2" type="ORF">ANI02nite_33500</name>
</gene>
<evidence type="ECO:0000256" key="1">
    <source>
        <dbReference type="SAM" id="Phobius"/>
    </source>
</evidence>
<name>A0A511XET1_9PROT</name>
<proteinExistence type="predicted"/>
<keyword evidence="3" id="KW-1185">Reference proteome</keyword>